<gene>
    <name evidence="1" type="ORF">GWA01_14970</name>
</gene>
<keyword evidence="2" id="KW-1185">Reference proteome</keyword>
<protein>
    <submittedName>
        <fullName evidence="1">Uncharacterized protein</fullName>
    </submittedName>
</protein>
<proteinExistence type="predicted"/>
<dbReference type="Proteomes" id="UP000321230">
    <property type="component" value="Unassembled WGS sequence"/>
</dbReference>
<comment type="caution">
    <text evidence="1">The sequence shown here is derived from an EMBL/GenBank/DDBJ whole genome shotgun (WGS) entry which is preliminary data.</text>
</comment>
<evidence type="ECO:0000313" key="1">
    <source>
        <dbReference type="EMBL" id="GEK93727.1"/>
    </source>
</evidence>
<reference evidence="1 2" key="1">
    <citation type="submission" date="2019-07" db="EMBL/GenBank/DDBJ databases">
        <title>Whole genome shotgun sequence of Gluconobacter wancherniae NBRC 103581.</title>
        <authorList>
            <person name="Hosoyama A."/>
            <person name="Uohara A."/>
            <person name="Ohji S."/>
            <person name="Ichikawa N."/>
        </authorList>
    </citation>
    <scope>NUCLEOTIDE SEQUENCE [LARGE SCALE GENOMIC DNA]</scope>
    <source>
        <strain evidence="1 2">NBRC 103581</strain>
    </source>
</reference>
<organism evidence="1 2">
    <name type="scientific">Gluconobacter wancherniae NBRC 103581</name>
    <dbReference type="NCBI Taxonomy" id="656744"/>
    <lineage>
        <taxon>Bacteria</taxon>
        <taxon>Pseudomonadati</taxon>
        <taxon>Pseudomonadota</taxon>
        <taxon>Alphaproteobacteria</taxon>
        <taxon>Acetobacterales</taxon>
        <taxon>Acetobacteraceae</taxon>
        <taxon>Gluconobacter</taxon>
    </lineage>
</organism>
<dbReference type="EMBL" id="BJUZ01000002">
    <property type="protein sequence ID" value="GEK93727.1"/>
    <property type="molecule type" value="Genomic_DNA"/>
</dbReference>
<dbReference type="AlphaFoldDB" id="A0A511B7E7"/>
<evidence type="ECO:0000313" key="2">
    <source>
        <dbReference type="Proteomes" id="UP000321230"/>
    </source>
</evidence>
<sequence length="66" mass="7437">MVVCALWMMHVTGHGHVHPGHVVHHSRRADVYARQAFNGGSGGFIGEREALNEDLTKKAKQDHEHW</sequence>
<accession>A0A511B7E7</accession>
<name>A0A511B7E7_9PROT</name>